<protein>
    <recommendedName>
        <fullName evidence="3">Separase</fullName>
    </recommendedName>
</protein>
<keyword evidence="2" id="KW-1185">Reference proteome</keyword>
<dbReference type="Proteomes" id="UP001359485">
    <property type="component" value="Unassembled WGS sequence"/>
</dbReference>
<organism evidence="1 2">
    <name type="scientific">Polyplax serrata</name>
    <name type="common">Common mouse louse</name>
    <dbReference type="NCBI Taxonomy" id="468196"/>
    <lineage>
        <taxon>Eukaryota</taxon>
        <taxon>Metazoa</taxon>
        <taxon>Ecdysozoa</taxon>
        <taxon>Arthropoda</taxon>
        <taxon>Hexapoda</taxon>
        <taxon>Insecta</taxon>
        <taxon>Pterygota</taxon>
        <taxon>Neoptera</taxon>
        <taxon>Paraneoptera</taxon>
        <taxon>Psocodea</taxon>
        <taxon>Troctomorpha</taxon>
        <taxon>Phthiraptera</taxon>
        <taxon>Anoplura</taxon>
        <taxon>Polyplacidae</taxon>
        <taxon>Polyplax</taxon>
    </lineage>
</organism>
<reference evidence="1 2" key="1">
    <citation type="submission" date="2023-09" db="EMBL/GenBank/DDBJ databases">
        <title>Genomes of two closely related lineages of the louse Polyplax serrata with different host specificities.</title>
        <authorList>
            <person name="Martinu J."/>
            <person name="Tarabai H."/>
            <person name="Stefka J."/>
            <person name="Hypsa V."/>
        </authorList>
    </citation>
    <scope>NUCLEOTIDE SEQUENCE [LARGE SCALE GENOMIC DNA]</scope>
    <source>
        <strain evidence="1">98ZLc_SE</strain>
    </source>
</reference>
<dbReference type="EMBL" id="JAWJWF010000003">
    <property type="protein sequence ID" value="KAK6635393.1"/>
    <property type="molecule type" value="Genomic_DNA"/>
</dbReference>
<evidence type="ECO:0000313" key="1">
    <source>
        <dbReference type="EMBL" id="KAK6635393.1"/>
    </source>
</evidence>
<name>A0ABR1B600_POLSC</name>
<evidence type="ECO:0008006" key="3">
    <source>
        <dbReference type="Google" id="ProtNLM"/>
    </source>
</evidence>
<accession>A0ABR1B600</accession>
<gene>
    <name evidence="1" type="ORF">RUM44_000644</name>
</gene>
<proteinExistence type="predicted"/>
<comment type="caution">
    <text evidence="1">The sequence shown here is derived from an EMBL/GenBank/DDBJ whole genome shotgun (WGS) entry which is preliminary data.</text>
</comment>
<evidence type="ECO:0000313" key="2">
    <source>
        <dbReference type="Proteomes" id="UP001359485"/>
    </source>
</evidence>
<sequence length="1307" mass="151313">MSLKTGNKRTITKKPIHAKVEGGTKDCVEESHASKCVKFLKNGDIHLVDVEGVASEFSKKPSMGDILQYELHNYCKKNLKKDSNVLIVVKLSNLCYSKVSVLQFSNIDRFVGCLYYITSYLIANEMYKEALEVARSLEFRRADFLEISRTNKDVFKFFCTLHSCFMAAALNLVSQFNNTESKPCNYSIELALASMKFFQFNKAEQLEIAKKIVKKSKLYLHFVSGHDNKHVLQFYDVVSQVLQKDQKQELLFLIISIIFHHGIQHWWKIFNDDWATKLSSKIFKDLITAVLNLTKEFHRRDKLYCSSTRVLFEMCFSDLLTGNLQKIQYTIRQCLKNKLSDCLSLIPLSREAFHLSIQCVKLMESMGCCTTQRSFAWKFAVIHHTNLVEDIIRQPPSNVTWTYLTECCQELLQQLVKSDFELPCDSKRVNILFQRWHQGALKLQKFNDALLVCVGFYMSYPTEETDIISMWLHTKKESKNEIFQEVMMTDVLKNCESALKEFNPNFTGNLVNTKKILLMELKAYSSCTEETFNDPNTAYNLVRKILKQLEKYKMDIWETSFAYSCLISANICGEKNQLPKRFIEKCMDVVNRLICWTYKGKTQCRGFVHAGNLRLTLFLYHAKLAGNSEDVTQSNELVLDYLKKAEEEKVKFGEDVDLNLTCNVIPASSHLTVELETSHLNALNEIVELWQRGLNSDMSEIPTNSEYEIWLQNVRLVAYLYELYGEYHQSFSMWLMVYKISKLCSNSSYTLLGLTELLKSSSDIENSKMFKEAEGISLNLATKSQAQDILVAYWLMVASDHLKNKRDTKCLEQLLKAKKVLEGLWVTTRVHVLYSKFWCTVSQLLTLYPQYEVEFGYRVGTDLRVIVFKAFNYIISGVRSYLFKSATQVESTELVLAMLEVNMWAFHFHEIYLQTDFMRLFLDDLYQILQKLFLPTRTAEVLVRLAEVDLICEKTSDCQEKVRKLKNILTMFLSKSDDISFNEKKTTCFPVLPISEKMSPRPISPARFLEAPVYSDQSEAVSPINFHLEKGQKADLVKHGTRCNCRICQNLLIQMLTLSTVSVEAEIFKIDNQCNKAAVCYDDAHKLLHKLENLRFEKSKSFHFEAPETLKMDMDNLELYVRPIQFYSAKFLLNFAFFEALAGNSVTLTLSSAIEKLSQMMNAFSYEQKLLMWKFGELKLLWLVFKRGELKTVQRGTPKEYKALGIVKTPFLMTSRSKTTAKKVCVKETKTATTKRVLDMDECENDEKDNALMGSENMSTRKKMFAHPRQLRFKTNENGTKLTVKKVPPKRTVDFKPRRLNLDETET</sequence>